<comment type="similarity">
    <text evidence="1">Belongs to the bacterial solute-binding protein 5 family.</text>
</comment>
<gene>
    <name evidence="6" type="ORF">FYJ80_03210</name>
</gene>
<comment type="caution">
    <text evidence="6">The sequence shown here is derived from an EMBL/GenBank/DDBJ whole genome shotgun (WGS) entry which is preliminary data.</text>
</comment>
<dbReference type="Gene3D" id="3.90.76.10">
    <property type="entry name" value="Dipeptide-binding Protein, Domain 1"/>
    <property type="match status" value="1"/>
</dbReference>
<dbReference type="AlphaFoldDB" id="A0A7X2PBG4"/>
<name>A0A7X2PBG4_9SPIO</name>
<feature type="chain" id="PRO_5030676060" evidence="4">
    <location>
        <begin position="24"/>
        <end position="533"/>
    </location>
</feature>
<evidence type="ECO:0000256" key="3">
    <source>
        <dbReference type="ARBA" id="ARBA00022729"/>
    </source>
</evidence>
<dbReference type="InterPro" id="IPR039424">
    <property type="entry name" value="SBP_5"/>
</dbReference>
<feature type="signal peptide" evidence="4">
    <location>
        <begin position="1"/>
        <end position="23"/>
    </location>
</feature>
<keyword evidence="2" id="KW-0813">Transport</keyword>
<dbReference type="RefSeq" id="WP_154424690.1">
    <property type="nucleotide sequence ID" value="NZ_VUNN01000004.1"/>
</dbReference>
<dbReference type="Proteomes" id="UP000460549">
    <property type="component" value="Unassembled WGS sequence"/>
</dbReference>
<dbReference type="PANTHER" id="PTHR30290">
    <property type="entry name" value="PERIPLASMIC BINDING COMPONENT OF ABC TRANSPORTER"/>
    <property type="match status" value="1"/>
</dbReference>
<proteinExistence type="inferred from homology"/>
<keyword evidence="7" id="KW-1185">Reference proteome</keyword>
<dbReference type="Gene3D" id="3.10.105.10">
    <property type="entry name" value="Dipeptide-binding Protein, Domain 3"/>
    <property type="match status" value="1"/>
</dbReference>
<dbReference type="PANTHER" id="PTHR30290:SF9">
    <property type="entry name" value="OLIGOPEPTIDE-BINDING PROTEIN APPA"/>
    <property type="match status" value="1"/>
</dbReference>
<reference evidence="6 7" key="1">
    <citation type="submission" date="2019-08" db="EMBL/GenBank/DDBJ databases">
        <title>In-depth cultivation of the pig gut microbiome towards novel bacterial diversity and tailored functional studies.</title>
        <authorList>
            <person name="Wylensek D."/>
            <person name="Hitch T.C.A."/>
            <person name="Clavel T."/>
        </authorList>
    </citation>
    <scope>NUCLEOTIDE SEQUENCE [LARGE SCALE GENOMIC DNA]</scope>
    <source>
        <strain evidence="6 7">NM-380-WT-3C1</strain>
    </source>
</reference>
<protein>
    <submittedName>
        <fullName evidence="6">Peptide ABC transporter substrate-binding protein</fullName>
    </submittedName>
</protein>
<organism evidence="6 7">
    <name type="scientific">Bullifex porci</name>
    <dbReference type="NCBI Taxonomy" id="2606638"/>
    <lineage>
        <taxon>Bacteria</taxon>
        <taxon>Pseudomonadati</taxon>
        <taxon>Spirochaetota</taxon>
        <taxon>Spirochaetia</taxon>
        <taxon>Spirochaetales</taxon>
        <taxon>Spirochaetaceae</taxon>
        <taxon>Bullifex</taxon>
    </lineage>
</organism>
<dbReference type="PIRSF" id="PIRSF002741">
    <property type="entry name" value="MppA"/>
    <property type="match status" value="1"/>
</dbReference>
<dbReference type="SUPFAM" id="SSF53850">
    <property type="entry name" value="Periplasmic binding protein-like II"/>
    <property type="match status" value="1"/>
</dbReference>
<evidence type="ECO:0000256" key="2">
    <source>
        <dbReference type="ARBA" id="ARBA00022448"/>
    </source>
</evidence>
<evidence type="ECO:0000313" key="6">
    <source>
        <dbReference type="EMBL" id="MSU05787.1"/>
    </source>
</evidence>
<dbReference type="EMBL" id="VUNN01000004">
    <property type="protein sequence ID" value="MSU05787.1"/>
    <property type="molecule type" value="Genomic_DNA"/>
</dbReference>
<evidence type="ECO:0000256" key="1">
    <source>
        <dbReference type="ARBA" id="ARBA00005695"/>
    </source>
</evidence>
<sequence length="533" mass="59408">MKRLFTLLLITFVALSVVFAGGAQESKTTSQAKTEKVVTIAQTGNWDTFMPMNTTNQGSDNLIDLMFERLMVIKTDGTFDPRLASSWEANEASDVITYHLNPNAKWTDGTPVTAEDVVYSAQVASSAEFAYPRRIRMQYFKGTDDSGMELAPNSIEVIAVDDHTVQFNLKSPMDPTIIYALINRDFYIIPSHLLKDIPDDKLATDSFWQNPVSDGPCIFDSQIAGERVEFKANKDYYLGAPDFDRLVYRVVTAPNLLAGLMSGEIDVTSADSSIPLTDWDAAKSAKNIETMSLPSFGYQTMVVNTQHLPQEVRQAINIAVNRDTLVQSLLLGEGRPVIGPLVENHPYFNQAMLPIEYNPEKAAQIIKNSGFDTSKTLKMLVSTGNTIRQNSAVLIQQDLQKIGLKVEIQTLDFPTLLTNTRNGDFDFSFIGFQGSIDPTESVPNVTVGYLNNFSQLTDPTLGEIGMKSSLLANPAERHELMDQYQLLIKEQVPYVYLYSQNQLVAHTTRVSNIPTIPVDLNTNKCVWLWKVQD</sequence>
<dbReference type="GO" id="GO:0030288">
    <property type="term" value="C:outer membrane-bounded periplasmic space"/>
    <property type="evidence" value="ECO:0007669"/>
    <property type="project" value="UniProtKB-ARBA"/>
</dbReference>
<evidence type="ECO:0000259" key="5">
    <source>
        <dbReference type="Pfam" id="PF00496"/>
    </source>
</evidence>
<accession>A0A7X2PBG4</accession>
<dbReference type="GO" id="GO:0043190">
    <property type="term" value="C:ATP-binding cassette (ABC) transporter complex"/>
    <property type="evidence" value="ECO:0007669"/>
    <property type="project" value="InterPro"/>
</dbReference>
<evidence type="ECO:0000256" key="4">
    <source>
        <dbReference type="SAM" id="SignalP"/>
    </source>
</evidence>
<keyword evidence="3 4" id="KW-0732">Signal</keyword>
<dbReference type="CDD" id="cd08513">
    <property type="entry name" value="PBP2_thermophilic_Hb8_like"/>
    <property type="match status" value="1"/>
</dbReference>
<dbReference type="InterPro" id="IPR030678">
    <property type="entry name" value="Peptide/Ni-bd"/>
</dbReference>
<dbReference type="InterPro" id="IPR000914">
    <property type="entry name" value="SBP_5_dom"/>
</dbReference>
<dbReference type="GO" id="GO:1904680">
    <property type="term" value="F:peptide transmembrane transporter activity"/>
    <property type="evidence" value="ECO:0007669"/>
    <property type="project" value="TreeGrafter"/>
</dbReference>
<dbReference type="Pfam" id="PF00496">
    <property type="entry name" value="SBP_bac_5"/>
    <property type="match status" value="1"/>
</dbReference>
<feature type="domain" description="Solute-binding protein family 5" evidence="5">
    <location>
        <begin position="79"/>
        <end position="444"/>
    </location>
</feature>
<evidence type="ECO:0000313" key="7">
    <source>
        <dbReference type="Proteomes" id="UP000460549"/>
    </source>
</evidence>
<dbReference type="Gene3D" id="3.40.190.10">
    <property type="entry name" value="Periplasmic binding protein-like II"/>
    <property type="match status" value="1"/>
</dbReference>
<dbReference type="GO" id="GO:0015833">
    <property type="term" value="P:peptide transport"/>
    <property type="evidence" value="ECO:0007669"/>
    <property type="project" value="TreeGrafter"/>
</dbReference>